<sequence>MNLFDQLVTEALRNQPQLSSLRTVVEKELLHHDILRILSQMNLLTSLTFIGGTCLRCCYGGIRLSEDLDFTGGFEFTRDNLSSMGKILASSLEEKYGLVVQVSEPQEDKQNVDTWKIKVETRPEQKHLPAQRINIDICSILSYEKRPMVLLNPYMVDMGTSGLIIQAQSLEEIYADKLLAFAFRPNRLKYRDLWDILWLHQKGIKPRLSLLPSKIMDHNRTFKDFLESFNERRNSLTSNSQIAREFKGEMLRFLPAEQRSTLEQPNLWDFIAYLIADLAKQIHAASLMKSSIQH</sequence>
<reference evidence="1 2" key="1">
    <citation type="submission" date="2018-03" db="EMBL/GenBank/DDBJ databases">
        <title>A gene transfer event suggests a long-term partnership between eustigmatophyte algae and a novel lineage of endosymbiotic bacteria.</title>
        <authorList>
            <person name="Yurchenko T."/>
            <person name="Sevcikova T."/>
            <person name="Pribyl P."/>
            <person name="El Karkouri K."/>
            <person name="Klimes V."/>
            <person name="Amaral R."/>
            <person name="Zbrankova V."/>
            <person name="Kim E."/>
            <person name="Raoult D."/>
            <person name="Santos L.M.A."/>
            <person name="Elias M."/>
        </authorList>
    </citation>
    <scope>NUCLEOTIDE SEQUENCE [LARGE SCALE GENOMIC DNA]</scope>
    <source>
        <strain evidence="1">CCALA 838</strain>
    </source>
</reference>
<evidence type="ECO:0000313" key="2">
    <source>
        <dbReference type="Proteomes" id="UP000241762"/>
    </source>
</evidence>
<dbReference type="InterPro" id="IPR014942">
    <property type="entry name" value="AbiEii"/>
</dbReference>
<dbReference type="AlphaFoldDB" id="A0A2P1PAA6"/>
<gene>
    <name evidence="1" type="ORF">phytr_12650</name>
</gene>
<accession>A0A2P1PAA6</accession>
<organism evidence="1 2">
    <name type="scientific">Candidatus Phycorickettsia trachydisci</name>
    <dbReference type="NCBI Taxonomy" id="2115978"/>
    <lineage>
        <taxon>Bacteria</taxon>
        <taxon>Pseudomonadati</taxon>
        <taxon>Pseudomonadota</taxon>
        <taxon>Alphaproteobacteria</taxon>
        <taxon>Rickettsiales</taxon>
        <taxon>Rickettsiaceae</taxon>
        <taxon>Candidatus Phycorickettsia</taxon>
    </lineage>
</organism>
<evidence type="ECO:0000313" key="1">
    <source>
        <dbReference type="EMBL" id="AVP88189.1"/>
    </source>
</evidence>
<dbReference type="Gene3D" id="3.10.450.620">
    <property type="entry name" value="JHP933, nucleotidyltransferase-like core domain"/>
    <property type="match status" value="1"/>
</dbReference>
<dbReference type="EMBL" id="CP027845">
    <property type="protein sequence ID" value="AVP88189.1"/>
    <property type="molecule type" value="Genomic_DNA"/>
</dbReference>
<name>A0A2P1PAA6_9RICK</name>
<dbReference type="OrthoDB" id="158131at2"/>
<proteinExistence type="predicted"/>
<protein>
    <recommendedName>
        <fullName evidence="3">Nucleotidyl transferase AbiEii/AbiGii toxin family protein</fullName>
    </recommendedName>
</protein>
<dbReference type="RefSeq" id="WP_106874996.1">
    <property type="nucleotide sequence ID" value="NZ_CP027845.1"/>
</dbReference>
<dbReference type="Proteomes" id="UP000241762">
    <property type="component" value="Chromosome"/>
</dbReference>
<keyword evidence="2" id="KW-1185">Reference proteome</keyword>
<dbReference type="Pfam" id="PF08843">
    <property type="entry name" value="AbiEii"/>
    <property type="match status" value="1"/>
</dbReference>
<dbReference type="KEGG" id="ptc:phytr_12650"/>
<evidence type="ECO:0008006" key="3">
    <source>
        <dbReference type="Google" id="ProtNLM"/>
    </source>
</evidence>